<dbReference type="Gene3D" id="3.30.559.10">
    <property type="entry name" value="Chloramphenicol acetyltransferase-like domain"/>
    <property type="match status" value="4"/>
</dbReference>
<gene>
    <name evidence="4" type="ORF">HS088_TW10G00127</name>
</gene>
<evidence type="ECO:0000256" key="2">
    <source>
        <dbReference type="ARBA" id="ARBA00022679"/>
    </source>
</evidence>
<evidence type="ECO:0000313" key="4">
    <source>
        <dbReference type="EMBL" id="KAF5741132.1"/>
    </source>
</evidence>
<evidence type="ECO:0000313" key="5">
    <source>
        <dbReference type="Proteomes" id="UP000593562"/>
    </source>
</evidence>
<protein>
    <submittedName>
        <fullName evidence="4">Uncharacterized protein</fullName>
    </submittedName>
</protein>
<name>A0A7J7D466_TRIWF</name>
<keyword evidence="5" id="KW-1185">Reference proteome</keyword>
<dbReference type="GO" id="GO:0016746">
    <property type="term" value="F:acyltransferase activity"/>
    <property type="evidence" value="ECO:0007669"/>
    <property type="project" value="UniProtKB-KW"/>
</dbReference>
<evidence type="ECO:0000256" key="1">
    <source>
        <dbReference type="ARBA" id="ARBA00009861"/>
    </source>
</evidence>
<dbReference type="EMBL" id="JAAARO010000010">
    <property type="protein sequence ID" value="KAF5741132.1"/>
    <property type="molecule type" value="Genomic_DNA"/>
</dbReference>
<dbReference type="InterPro" id="IPR023213">
    <property type="entry name" value="CAT-like_dom_sf"/>
</dbReference>
<dbReference type="Pfam" id="PF02458">
    <property type="entry name" value="Transferase"/>
    <property type="match status" value="2"/>
</dbReference>
<comment type="caution">
    <text evidence="4">The sequence shown here is derived from an EMBL/GenBank/DDBJ whole genome shotgun (WGS) entry which is preliminary data.</text>
</comment>
<comment type="similarity">
    <text evidence="1">Belongs to the plant acyltransferase family.</text>
</comment>
<organism evidence="4 5">
    <name type="scientific">Tripterygium wilfordii</name>
    <name type="common">Thunder God vine</name>
    <dbReference type="NCBI Taxonomy" id="458696"/>
    <lineage>
        <taxon>Eukaryota</taxon>
        <taxon>Viridiplantae</taxon>
        <taxon>Streptophyta</taxon>
        <taxon>Embryophyta</taxon>
        <taxon>Tracheophyta</taxon>
        <taxon>Spermatophyta</taxon>
        <taxon>Magnoliopsida</taxon>
        <taxon>eudicotyledons</taxon>
        <taxon>Gunneridae</taxon>
        <taxon>Pentapetalae</taxon>
        <taxon>rosids</taxon>
        <taxon>fabids</taxon>
        <taxon>Celastrales</taxon>
        <taxon>Celastraceae</taxon>
        <taxon>Tripterygium</taxon>
    </lineage>
</organism>
<keyword evidence="2" id="KW-0808">Transferase</keyword>
<dbReference type="Proteomes" id="UP000593562">
    <property type="component" value="Unassembled WGS sequence"/>
</dbReference>
<sequence>MNIMQLQVADALSFLTFLKSWAETARGESDIVRPQFISATLFPPKNISGFEPSTGITNQNIVAKRFVFDVSAIETLRTKYTDHVNSTSVPPSRVEALTNFIWNRFVSATNIDEAATDTFYIVLHAVNLRPRMDPPLPNSAFGNLYRIAMTNPFMGACANLASQVRESISRIDKDYVKTQLQEGNEHLEMIKDTAESFNRGKDSCVKIFSLEMLVLFRLADASSFLTFLKSWAETARGESDIVRPQFISATLFPPKNISGFEPSTGITNQNIVAKRFVFNASAIETLRAKYTDHVNSTSVPPSRVGALTNFIWNRFVSAMNIDEAATDTFYIVLHAVNLRPRMDPPLPDSAFGNLYRIAMTNPFMGACTNLASQVRNSISRIDKEYVKSQLQEGNKHLEMIKDTAESFNRAYSRCHSRAREKRWTSWKLYGTLGGAVHNSAENRNAR</sequence>
<dbReference type="InParanoid" id="A0A7J7D466"/>
<dbReference type="PANTHER" id="PTHR31623:SF46">
    <property type="entry name" value="VINORINE SYNTHASE-LIKE"/>
    <property type="match status" value="1"/>
</dbReference>
<dbReference type="PANTHER" id="PTHR31623">
    <property type="entry name" value="F21J9.9"/>
    <property type="match status" value="1"/>
</dbReference>
<proteinExistence type="inferred from homology"/>
<reference evidence="4 5" key="1">
    <citation type="journal article" date="2020" name="Nat. Commun.">
        <title>Genome of Tripterygium wilfordii and identification of cytochrome P450 involved in triptolide biosynthesis.</title>
        <authorList>
            <person name="Tu L."/>
            <person name="Su P."/>
            <person name="Zhang Z."/>
            <person name="Gao L."/>
            <person name="Wang J."/>
            <person name="Hu T."/>
            <person name="Zhou J."/>
            <person name="Zhang Y."/>
            <person name="Zhao Y."/>
            <person name="Liu Y."/>
            <person name="Song Y."/>
            <person name="Tong Y."/>
            <person name="Lu Y."/>
            <person name="Yang J."/>
            <person name="Xu C."/>
            <person name="Jia M."/>
            <person name="Peters R.J."/>
            <person name="Huang L."/>
            <person name="Gao W."/>
        </authorList>
    </citation>
    <scope>NUCLEOTIDE SEQUENCE [LARGE SCALE GENOMIC DNA]</scope>
    <source>
        <strain evidence="5">cv. XIE 37</strain>
        <tissue evidence="4">Leaf</tissue>
    </source>
</reference>
<accession>A0A7J7D466</accession>
<keyword evidence="3" id="KW-0012">Acyltransferase</keyword>
<dbReference type="AlphaFoldDB" id="A0A7J7D466"/>
<evidence type="ECO:0000256" key="3">
    <source>
        <dbReference type="ARBA" id="ARBA00023315"/>
    </source>
</evidence>